<accession>A0A5B2XL04</accession>
<evidence type="ECO:0000256" key="3">
    <source>
        <dbReference type="ARBA" id="ARBA00022827"/>
    </source>
</evidence>
<comment type="caution">
    <text evidence="7">The sequence shown here is derived from an EMBL/GenBank/DDBJ whole genome shotgun (WGS) entry which is preliminary data.</text>
</comment>
<dbReference type="RefSeq" id="WP_149849026.1">
    <property type="nucleotide sequence ID" value="NZ_VUOB01000014.1"/>
</dbReference>
<reference evidence="7 8" key="2">
    <citation type="submission" date="2019-09" db="EMBL/GenBank/DDBJ databases">
        <authorList>
            <person name="Jin C."/>
        </authorList>
    </citation>
    <scope>NUCLEOTIDE SEQUENCE [LARGE SCALE GENOMIC DNA]</scope>
    <source>
        <strain evidence="7 8">AN110305</strain>
    </source>
</reference>
<keyword evidence="3" id="KW-0274">FAD</keyword>
<reference evidence="7 8" key="1">
    <citation type="submission" date="2019-09" db="EMBL/GenBank/DDBJ databases">
        <title>Goodfellowia gen. nov., a new genus of the Pseudonocardineae related to Actinoalloteichus, containing Goodfellowia coeruleoviolacea gen. nov., comb. nov. gen. nov., comb. nov.</title>
        <authorList>
            <person name="Labeda D."/>
        </authorList>
    </citation>
    <scope>NUCLEOTIDE SEQUENCE [LARGE SCALE GENOMIC DNA]</scope>
    <source>
        <strain evidence="7 8">AN110305</strain>
    </source>
</reference>
<keyword evidence="8" id="KW-1185">Reference proteome</keyword>
<proteinExistence type="predicted"/>
<dbReference type="InterPro" id="IPR023753">
    <property type="entry name" value="FAD/NAD-binding_dom"/>
</dbReference>
<dbReference type="PANTHER" id="PTHR43429:SF3">
    <property type="entry name" value="NITRITE REDUCTASE [NAD(P)H]"/>
    <property type="match status" value="1"/>
</dbReference>
<organism evidence="7 8">
    <name type="scientific">Solihabitans fulvus</name>
    <dbReference type="NCBI Taxonomy" id="1892852"/>
    <lineage>
        <taxon>Bacteria</taxon>
        <taxon>Bacillati</taxon>
        <taxon>Actinomycetota</taxon>
        <taxon>Actinomycetes</taxon>
        <taxon>Pseudonocardiales</taxon>
        <taxon>Pseudonocardiaceae</taxon>
        <taxon>Solihabitans</taxon>
    </lineage>
</organism>
<dbReference type="InterPro" id="IPR041575">
    <property type="entry name" value="Rubredoxin_C"/>
</dbReference>
<dbReference type="PRINTS" id="PR00368">
    <property type="entry name" value="FADPNR"/>
</dbReference>
<dbReference type="OrthoDB" id="9768666at2"/>
<evidence type="ECO:0000259" key="4">
    <source>
        <dbReference type="Pfam" id="PF04324"/>
    </source>
</evidence>
<sequence>MTPRRVVVVGYGMAGARLADEVRRRDPDGARVALTVVGAEPHAAYNRVLLSSVLSGSMEVDSVRLHDSGWADRVGVDLRLGVSVAGVDPARRCVALSDESTVDYDVLVLATGSTAWIPPTEGLTDPDGTLAPGVAAFRTLDDCERIIDAARPGAPVAVLGGGLLGLEAARGLAGRGCLVTVVHPMGHLMERQLDRTAGRVLATALGTHGIEFRLGVLATKYLAGDGLALDDGSHVPADLVVVSAGVRADTGLAAAAGLAVDRGILVDDSLRTSDPRVHAIGDCAQHTGTVAGLVQPAWEQAAVLADLLTGTNPAARYRGTSVITRLKARDIDLAALGDVHVDVDSVDAEVLCFQDPARGHYAKLVLREDRVAGAILLGAPDAAATIAQLYDRGLEVPTDRLALLLGRALPPGVSAAASPADLPAGAVVCRCNTVTKGQLVAAWRGGAQTVAGLASATRATTGCGGCRDAVCGLADWLAATS</sequence>
<dbReference type="InterPro" id="IPR050260">
    <property type="entry name" value="FAD-bd_OxRdtase"/>
</dbReference>
<dbReference type="Gene3D" id="1.10.10.1100">
    <property type="entry name" value="BFD-like [2Fe-2S]-binding domain"/>
    <property type="match status" value="1"/>
</dbReference>
<dbReference type="Gene3D" id="3.50.50.60">
    <property type="entry name" value="FAD/NAD(P)-binding domain"/>
    <property type="match status" value="2"/>
</dbReference>
<dbReference type="GO" id="GO:0016491">
    <property type="term" value="F:oxidoreductase activity"/>
    <property type="evidence" value="ECO:0007669"/>
    <property type="project" value="InterPro"/>
</dbReference>
<feature type="domain" description="BFD-like [2Fe-2S]-binding" evidence="4">
    <location>
        <begin position="427"/>
        <end position="470"/>
    </location>
</feature>
<dbReference type="PANTHER" id="PTHR43429">
    <property type="entry name" value="PYRIDINE NUCLEOTIDE-DISULFIDE OXIDOREDUCTASE DOMAIN-CONTAINING"/>
    <property type="match status" value="1"/>
</dbReference>
<dbReference type="InterPro" id="IPR016156">
    <property type="entry name" value="FAD/NAD-linked_Rdtase_dimer_sf"/>
</dbReference>
<evidence type="ECO:0000313" key="8">
    <source>
        <dbReference type="Proteomes" id="UP000323454"/>
    </source>
</evidence>
<name>A0A5B2XL04_9PSEU</name>
<evidence type="ECO:0000259" key="6">
    <source>
        <dbReference type="Pfam" id="PF18267"/>
    </source>
</evidence>
<evidence type="ECO:0000256" key="1">
    <source>
        <dbReference type="ARBA" id="ARBA00001974"/>
    </source>
</evidence>
<dbReference type="EMBL" id="VUOB01000014">
    <property type="protein sequence ID" value="KAA2263795.1"/>
    <property type="molecule type" value="Genomic_DNA"/>
</dbReference>
<dbReference type="InterPro" id="IPR041854">
    <property type="entry name" value="BFD-like_2Fe2S-bd_dom_sf"/>
</dbReference>
<dbReference type="PRINTS" id="PR00411">
    <property type="entry name" value="PNDRDTASEI"/>
</dbReference>
<keyword evidence="2" id="KW-0285">Flavoprotein</keyword>
<dbReference type="Proteomes" id="UP000323454">
    <property type="component" value="Unassembled WGS sequence"/>
</dbReference>
<protein>
    <submittedName>
        <fullName evidence="7">NAD(P)/FAD-dependent oxidoreductase</fullName>
    </submittedName>
</protein>
<evidence type="ECO:0000313" key="7">
    <source>
        <dbReference type="EMBL" id="KAA2263795.1"/>
    </source>
</evidence>
<evidence type="ECO:0000256" key="2">
    <source>
        <dbReference type="ARBA" id="ARBA00022630"/>
    </source>
</evidence>
<dbReference type="Pfam" id="PF04324">
    <property type="entry name" value="Fer2_BFD"/>
    <property type="match status" value="1"/>
</dbReference>
<feature type="domain" description="NADH-rubredoxin oxidoreductase C-terminal" evidence="6">
    <location>
        <begin position="324"/>
        <end position="388"/>
    </location>
</feature>
<dbReference type="AlphaFoldDB" id="A0A5B2XL04"/>
<dbReference type="Pfam" id="PF07992">
    <property type="entry name" value="Pyr_redox_2"/>
    <property type="match status" value="1"/>
</dbReference>
<evidence type="ECO:0000259" key="5">
    <source>
        <dbReference type="Pfam" id="PF07992"/>
    </source>
</evidence>
<dbReference type="InterPro" id="IPR036188">
    <property type="entry name" value="FAD/NAD-bd_sf"/>
</dbReference>
<dbReference type="InterPro" id="IPR007419">
    <property type="entry name" value="BFD-like_2Fe2S-bd_dom"/>
</dbReference>
<comment type="cofactor">
    <cofactor evidence="1">
        <name>FAD</name>
        <dbReference type="ChEBI" id="CHEBI:57692"/>
    </cofactor>
</comment>
<gene>
    <name evidence="7" type="ORF">F0L68_08965</name>
</gene>
<dbReference type="Pfam" id="PF18267">
    <property type="entry name" value="Rubredoxin_C"/>
    <property type="match status" value="1"/>
</dbReference>
<dbReference type="SUPFAM" id="SSF51905">
    <property type="entry name" value="FAD/NAD(P)-binding domain"/>
    <property type="match status" value="2"/>
</dbReference>
<feature type="domain" description="FAD/NAD(P)-binding" evidence="5">
    <location>
        <begin position="5"/>
        <end position="301"/>
    </location>
</feature>
<dbReference type="Gene3D" id="3.30.390.30">
    <property type="match status" value="1"/>
</dbReference>